<protein>
    <recommendedName>
        <fullName evidence="1">Aspartate/glutamate/uridylate kinase domain-containing protein</fullName>
    </recommendedName>
</protein>
<feature type="domain" description="Aspartate/glutamate/uridylate kinase" evidence="1">
    <location>
        <begin position="45"/>
        <end position="241"/>
    </location>
</feature>
<proteinExistence type="predicted"/>
<dbReference type="Proteomes" id="UP000179129">
    <property type="component" value="Unassembled WGS sequence"/>
</dbReference>
<dbReference type="Pfam" id="PF00696">
    <property type="entry name" value="AA_kinase"/>
    <property type="match status" value="1"/>
</dbReference>
<organism evidence="2 3">
    <name type="scientific">Candidatus Glassbacteria bacterium RIFCSPLOWO2_12_FULL_58_11</name>
    <dbReference type="NCBI Taxonomy" id="1817867"/>
    <lineage>
        <taxon>Bacteria</taxon>
        <taxon>Candidatus Glassiibacteriota</taxon>
    </lineage>
</organism>
<dbReference type="EMBL" id="MFIX01000157">
    <property type="protein sequence ID" value="OGG03176.1"/>
    <property type="molecule type" value="Genomic_DNA"/>
</dbReference>
<dbReference type="STRING" id="1817867.A3F83_03605"/>
<dbReference type="InterPro" id="IPR036393">
    <property type="entry name" value="AceGlu_kinase-like_sf"/>
</dbReference>
<evidence type="ECO:0000259" key="1">
    <source>
        <dbReference type="Pfam" id="PF00696"/>
    </source>
</evidence>
<dbReference type="SUPFAM" id="SSF53633">
    <property type="entry name" value="Carbamate kinase-like"/>
    <property type="match status" value="1"/>
</dbReference>
<dbReference type="AlphaFoldDB" id="A0A1F5YSV4"/>
<comment type="caution">
    <text evidence="2">The sequence shown here is derived from an EMBL/GenBank/DDBJ whole genome shotgun (WGS) entry which is preliminary data.</text>
</comment>
<evidence type="ECO:0000313" key="2">
    <source>
        <dbReference type="EMBL" id="OGG03176.1"/>
    </source>
</evidence>
<accession>A0A1F5YSV4</accession>
<sequence>MKEPEKDFSRFHVKSRFMRESLMDKGVMESTVKENQLAILPEHNVIMIGGKSLMDRGKKAMYPLVEEILENQPNYGMVLSVSGGLRMRHSYSVALDLGIPPGGLTMLAGTIEEQNCRMLYALLAKHGGVRMVRDNFEELAMYLYSGMLPIVVPMPPHFWWEKPPKYGNIPADGADYGIFMFAEVLGARSLIYIKDQDGLYTSDPAKNPKAEFIPKIGVSELLARDMEELIIERNALEMLSRARAINKIYIVNGLKRGTLTAALEGREADAGTVIYQD</sequence>
<dbReference type="InterPro" id="IPR001048">
    <property type="entry name" value="Asp/Glu/Uridylate_kinase"/>
</dbReference>
<evidence type="ECO:0000313" key="3">
    <source>
        <dbReference type="Proteomes" id="UP000179129"/>
    </source>
</evidence>
<gene>
    <name evidence="2" type="ORF">A3F83_03605</name>
</gene>
<dbReference type="Gene3D" id="3.40.1160.10">
    <property type="entry name" value="Acetylglutamate kinase-like"/>
    <property type="match status" value="1"/>
</dbReference>
<name>A0A1F5YSV4_9BACT</name>
<reference evidence="2 3" key="1">
    <citation type="journal article" date="2016" name="Nat. Commun.">
        <title>Thousands of microbial genomes shed light on interconnected biogeochemical processes in an aquifer system.</title>
        <authorList>
            <person name="Anantharaman K."/>
            <person name="Brown C.T."/>
            <person name="Hug L.A."/>
            <person name="Sharon I."/>
            <person name="Castelle C.J."/>
            <person name="Probst A.J."/>
            <person name="Thomas B.C."/>
            <person name="Singh A."/>
            <person name="Wilkins M.J."/>
            <person name="Karaoz U."/>
            <person name="Brodie E.L."/>
            <person name="Williams K.H."/>
            <person name="Hubbard S.S."/>
            <person name="Banfield J.F."/>
        </authorList>
    </citation>
    <scope>NUCLEOTIDE SEQUENCE [LARGE SCALE GENOMIC DNA]</scope>
</reference>